<dbReference type="AlphaFoldDB" id="A0A9D4JNA5"/>
<evidence type="ECO:0000313" key="1">
    <source>
        <dbReference type="EMBL" id="KAH3818435.1"/>
    </source>
</evidence>
<accession>A0A9D4JNA5</accession>
<reference evidence="1" key="1">
    <citation type="journal article" date="2019" name="bioRxiv">
        <title>The Genome of the Zebra Mussel, Dreissena polymorpha: A Resource for Invasive Species Research.</title>
        <authorList>
            <person name="McCartney M.A."/>
            <person name="Auch B."/>
            <person name="Kono T."/>
            <person name="Mallez S."/>
            <person name="Zhang Y."/>
            <person name="Obille A."/>
            <person name="Becker A."/>
            <person name="Abrahante J.E."/>
            <person name="Garbe J."/>
            <person name="Badalamenti J.P."/>
            <person name="Herman A."/>
            <person name="Mangelson H."/>
            <person name="Liachko I."/>
            <person name="Sullivan S."/>
            <person name="Sone E.D."/>
            <person name="Koren S."/>
            <person name="Silverstein K.A.T."/>
            <person name="Beckman K.B."/>
            <person name="Gohl D.M."/>
        </authorList>
    </citation>
    <scope>NUCLEOTIDE SEQUENCE</scope>
    <source>
        <strain evidence="1">Duluth1</strain>
        <tissue evidence="1">Whole animal</tissue>
    </source>
</reference>
<evidence type="ECO:0000313" key="2">
    <source>
        <dbReference type="Proteomes" id="UP000828390"/>
    </source>
</evidence>
<reference evidence="1" key="2">
    <citation type="submission" date="2020-11" db="EMBL/GenBank/DDBJ databases">
        <authorList>
            <person name="McCartney M.A."/>
            <person name="Auch B."/>
            <person name="Kono T."/>
            <person name="Mallez S."/>
            <person name="Becker A."/>
            <person name="Gohl D.M."/>
            <person name="Silverstein K.A.T."/>
            <person name="Koren S."/>
            <person name="Bechman K.B."/>
            <person name="Herman A."/>
            <person name="Abrahante J.E."/>
            <person name="Garbe J."/>
        </authorList>
    </citation>
    <scope>NUCLEOTIDE SEQUENCE</scope>
    <source>
        <strain evidence="1">Duluth1</strain>
        <tissue evidence="1">Whole animal</tissue>
    </source>
</reference>
<keyword evidence="2" id="KW-1185">Reference proteome</keyword>
<sequence>MTGLQEPLFFEQGKGDCKILENKGREPFLPPVFPGVREWSLEVVDVEIPDLLGRKRVGAFFRTESEALGDKKMNPRVRSYLEPSICEVQ</sequence>
<proteinExistence type="predicted"/>
<gene>
    <name evidence="1" type="ORF">DPMN_120157</name>
</gene>
<organism evidence="1 2">
    <name type="scientific">Dreissena polymorpha</name>
    <name type="common">Zebra mussel</name>
    <name type="synonym">Mytilus polymorpha</name>
    <dbReference type="NCBI Taxonomy" id="45954"/>
    <lineage>
        <taxon>Eukaryota</taxon>
        <taxon>Metazoa</taxon>
        <taxon>Spiralia</taxon>
        <taxon>Lophotrochozoa</taxon>
        <taxon>Mollusca</taxon>
        <taxon>Bivalvia</taxon>
        <taxon>Autobranchia</taxon>
        <taxon>Heteroconchia</taxon>
        <taxon>Euheterodonta</taxon>
        <taxon>Imparidentia</taxon>
        <taxon>Neoheterodontei</taxon>
        <taxon>Myida</taxon>
        <taxon>Dreissenoidea</taxon>
        <taxon>Dreissenidae</taxon>
        <taxon>Dreissena</taxon>
    </lineage>
</organism>
<protein>
    <submittedName>
        <fullName evidence="1">Uncharacterized protein</fullName>
    </submittedName>
</protein>
<name>A0A9D4JNA5_DREPO</name>
<dbReference type="EMBL" id="JAIWYP010000005">
    <property type="protein sequence ID" value="KAH3818435.1"/>
    <property type="molecule type" value="Genomic_DNA"/>
</dbReference>
<dbReference type="Proteomes" id="UP000828390">
    <property type="component" value="Unassembled WGS sequence"/>
</dbReference>
<comment type="caution">
    <text evidence="1">The sequence shown here is derived from an EMBL/GenBank/DDBJ whole genome shotgun (WGS) entry which is preliminary data.</text>
</comment>